<gene>
    <name evidence="4" type="ORF">Q9L58_002012</name>
</gene>
<evidence type="ECO:0000256" key="1">
    <source>
        <dbReference type="ARBA" id="ARBA00006091"/>
    </source>
</evidence>
<name>A0ABR3GSP1_9PEZI</name>
<dbReference type="SUPFAM" id="SSF53032">
    <property type="entry name" value="tRNA-intron endonuclease catalytic domain-like"/>
    <property type="match status" value="1"/>
</dbReference>
<evidence type="ECO:0000259" key="3">
    <source>
        <dbReference type="Pfam" id="PF09631"/>
    </source>
</evidence>
<dbReference type="EMBL" id="JBBBZM010000016">
    <property type="protein sequence ID" value="KAL0638961.1"/>
    <property type="molecule type" value="Genomic_DNA"/>
</dbReference>
<protein>
    <recommendedName>
        <fullName evidence="3">tRNA-splicing endonuclease subunit Sen15 domain-containing protein</fullName>
    </recommendedName>
</protein>
<evidence type="ECO:0000313" key="5">
    <source>
        <dbReference type="Proteomes" id="UP001447188"/>
    </source>
</evidence>
<comment type="similarity">
    <text evidence="1">Belongs to the SEN15 family.</text>
</comment>
<keyword evidence="2" id="KW-0819">tRNA processing</keyword>
<evidence type="ECO:0000313" key="4">
    <source>
        <dbReference type="EMBL" id="KAL0638961.1"/>
    </source>
</evidence>
<dbReference type="Proteomes" id="UP001447188">
    <property type="component" value="Unassembled WGS sequence"/>
</dbReference>
<evidence type="ECO:0000256" key="2">
    <source>
        <dbReference type="ARBA" id="ARBA00022694"/>
    </source>
</evidence>
<proteinExistence type="inferred from homology"/>
<reference evidence="4 5" key="1">
    <citation type="submission" date="2024-02" db="EMBL/GenBank/DDBJ databases">
        <title>Discinaceae phylogenomics.</title>
        <authorList>
            <person name="Dirks A.C."/>
            <person name="James T.Y."/>
        </authorList>
    </citation>
    <scope>NUCLEOTIDE SEQUENCE [LARGE SCALE GENOMIC DNA]</scope>
    <source>
        <strain evidence="4 5">ACD0624</strain>
    </source>
</reference>
<accession>A0ABR3GSP1</accession>
<dbReference type="Gene3D" id="3.40.1350.10">
    <property type="match status" value="1"/>
</dbReference>
<keyword evidence="5" id="KW-1185">Reference proteome</keyword>
<feature type="domain" description="tRNA-splicing endonuclease subunit Sen15" evidence="3">
    <location>
        <begin position="21"/>
        <end position="146"/>
    </location>
</feature>
<dbReference type="Pfam" id="PF09631">
    <property type="entry name" value="Sen15"/>
    <property type="match status" value="1"/>
</dbReference>
<sequence length="146" mass="16563">MSAPPPTDHSSPHLLDLLQTVHKNLLHQADWSSLEIHTSPSYPRPLITGLPPDPVYIDPDSASDYSADDRDALERKQQEWVLPVALREKWTLRKWAEVFDSLPEGFWGLNKEGVEKGKRLLLAVVSEDSTIVHYIVHDGIVKPRQN</sequence>
<organism evidence="4 5">
    <name type="scientific">Discina gigas</name>
    <dbReference type="NCBI Taxonomy" id="1032678"/>
    <lineage>
        <taxon>Eukaryota</taxon>
        <taxon>Fungi</taxon>
        <taxon>Dikarya</taxon>
        <taxon>Ascomycota</taxon>
        <taxon>Pezizomycotina</taxon>
        <taxon>Pezizomycetes</taxon>
        <taxon>Pezizales</taxon>
        <taxon>Discinaceae</taxon>
        <taxon>Discina</taxon>
    </lineage>
</organism>
<dbReference type="InterPro" id="IPR036167">
    <property type="entry name" value="tRNA_intron_Endo_cat-like_sf"/>
</dbReference>
<dbReference type="InterPro" id="IPR011856">
    <property type="entry name" value="tRNA_endonuc-like_dom_sf"/>
</dbReference>
<dbReference type="InterPro" id="IPR042777">
    <property type="entry name" value="Sen15_fungi"/>
</dbReference>
<dbReference type="InterPro" id="IPR018593">
    <property type="entry name" value="tRNA-endonuc_su_Sen15"/>
</dbReference>
<comment type="caution">
    <text evidence="4">The sequence shown here is derived from an EMBL/GenBank/DDBJ whole genome shotgun (WGS) entry which is preliminary data.</text>
</comment>
<dbReference type="PANTHER" id="PTHR28518:SF1">
    <property type="entry name" value="TRNA-SPLICING ENDONUCLEASE SUBUNIT SEN15"/>
    <property type="match status" value="1"/>
</dbReference>
<dbReference type="PANTHER" id="PTHR28518">
    <property type="entry name" value="TRNA-SPLICING ENDONUCLEASE SUBUNIT SEN15"/>
    <property type="match status" value="1"/>
</dbReference>